<evidence type="ECO:0000256" key="6">
    <source>
        <dbReference type="RuleBase" id="RU364113"/>
    </source>
</evidence>
<feature type="region of interest" description="Disordered" evidence="7">
    <location>
        <begin position="1"/>
        <end position="95"/>
    </location>
</feature>
<keyword evidence="9" id="KW-0378">Hydrolase</keyword>
<dbReference type="InterPro" id="IPR050710">
    <property type="entry name" value="Band7/mec-2_domain"/>
</dbReference>
<feature type="domain" description="Band 7" evidence="8">
    <location>
        <begin position="117"/>
        <end position="285"/>
    </location>
</feature>
<accession>A0A1I6LCZ9</accession>
<reference evidence="9 10" key="1">
    <citation type="submission" date="2016-10" db="EMBL/GenBank/DDBJ databases">
        <authorList>
            <person name="de Groot N.N."/>
        </authorList>
    </citation>
    <scope>NUCLEOTIDE SEQUENCE [LARGE SCALE GENOMIC DNA]</scope>
    <source>
        <strain evidence="9 10">S5-249</strain>
    </source>
</reference>
<dbReference type="SUPFAM" id="SSF117892">
    <property type="entry name" value="Band 7/SPFH domain"/>
    <property type="match status" value="1"/>
</dbReference>
<dbReference type="STRING" id="1166337.SAMN05192580_2587"/>
<evidence type="ECO:0000313" key="10">
    <source>
        <dbReference type="Proteomes" id="UP000198824"/>
    </source>
</evidence>
<feature type="compositionally biased region" description="Gly residues" evidence="7">
    <location>
        <begin position="20"/>
        <end position="56"/>
    </location>
</feature>
<dbReference type="GO" id="GO:0006508">
    <property type="term" value="P:proteolysis"/>
    <property type="evidence" value="ECO:0007669"/>
    <property type="project" value="UniProtKB-KW"/>
</dbReference>
<evidence type="ECO:0000256" key="2">
    <source>
        <dbReference type="ARBA" id="ARBA00006971"/>
    </source>
</evidence>
<comment type="function">
    <text evidence="6">HflC and HflK could encode or regulate a protease.</text>
</comment>
<dbReference type="InterPro" id="IPR010201">
    <property type="entry name" value="HflK"/>
</dbReference>
<gene>
    <name evidence="9" type="ORF">SAMN05192580_2587</name>
</gene>
<dbReference type="OrthoDB" id="9779595at2"/>
<protein>
    <recommendedName>
        <fullName evidence="6">Protein HflK</fullName>
    </recommendedName>
</protein>
<proteinExistence type="inferred from homology"/>
<dbReference type="InterPro" id="IPR001107">
    <property type="entry name" value="Band_7"/>
</dbReference>
<name>A0A1I6LCZ9_9SPHN</name>
<dbReference type="InterPro" id="IPR036013">
    <property type="entry name" value="Band_7/SPFH_dom_sf"/>
</dbReference>
<dbReference type="PANTHER" id="PTHR43327:SF2">
    <property type="entry name" value="MODULATOR OF FTSH PROTEASE HFLK"/>
    <property type="match status" value="1"/>
</dbReference>
<keyword evidence="4 6" id="KW-1133">Transmembrane helix</keyword>
<keyword evidence="3 6" id="KW-0812">Transmembrane</keyword>
<keyword evidence="5 6" id="KW-0472">Membrane</keyword>
<dbReference type="SMART" id="SM00244">
    <property type="entry name" value="PHB"/>
    <property type="match status" value="1"/>
</dbReference>
<organism evidence="9 10">
    <name type="scientific">Sphingomonas jatrophae</name>
    <dbReference type="NCBI Taxonomy" id="1166337"/>
    <lineage>
        <taxon>Bacteria</taxon>
        <taxon>Pseudomonadati</taxon>
        <taxon>Pseudomonadota</taxon>
        <taxon>Alphaproteobacteria</taxon>
        <taxon>Sphingomonadales</taxon>
        <taxon>Sphingomonadaceae</taxon>
        <taxon>Sphingomonas</taxon>
    </lineage>
</organism>
<dbReference type="Pfam" id="PF01145">
    <property type="entry name" value="Band_7"/>
    <property type="match status" value="1"/>
</dbReference>
<dbReference type="GO" id="GO:0016020">
    <property type="term" value="C:membrane"/>
    <property type="evidence" value="ECO:0007669"/>
    <property type="project" value="UniProtKB-SubCell"/>
</dbReference>
<evidence type="ECO:0000256" key="4">
    <source>
        <dbReference type="ARBA" id="ARBA00022989"/>
    </source>
</evidence>
<keyword evidence="10" id="KW-1185">Reference proteome</keyword>
<dbReference type="CDD" id="cd03404">
    <property type="entry name" value="SPFH_HflK"/>
    <property type="match status" value="1"/>
</dbReference>
<evidence type="ECO:0000259" key="8">
    <source>
        <dbReference type="SMART" id="SM00244"/>
    </source>
</evidence>
<keyword evidence="9" id="KW-0645">Protease</keyword>
<comment type="subunit">
    <text evidence="6">HflC and HflK may interact to form a multimeric complex.</text>
</comment>
<evidence type="ECO:0000256" key="3">
    <source>
        <dbReference type="ARBA" id="ARBA00022692"/>
    </source>
</evidence>
<dbReference type="NCBIfam" id="TIGR01933">
    <property type="entry name" value="hflK"/>
    <property type="match status" value="1"/>
</dbReference>
<feature type="compositionally biased region" description="Basic and acidic residues" evidence="7">
    <location>
        <begin position="1"/>
        <end position="11"/>
    </location>
</feature>
<dbReference type="AlphaFoldDB" id="A0A1I6LCZ9"/>
<dbReference type="Gene3D" id="3.30.479.30">
    <property type="entry name" value="Band 7 domain"/>
    <property type="match status" value="1"/>
</dbReference>
<dbReference type="Proteomes" id="UP000198824">
    <property type="component" value="Unassembled WGS sequence"/>
</dbReference>
<evidence type="ECO:0000256" key="1">
    <source>
        <dbReference type="ARBA" id="ARBA00004167"/>
    </source>
</evidence>
<comment type="subcellular location">
    <subcellularLocation>
        <location evidence="1">Membrane</location>
        <topology evidence="1">Single-pass membrane protein</topology>
    </subcellularLocation>
</comment>
<dbReference type="PANTHER" id="PTHR43327">
    <property type="entry name" value="STOMATIN-LIKE PROTEIN 2, MITOCHONDRIAL"/>
    <property type="match status" value="1"/>
</dbReference>
<comment type="similarity">
    <text evidence="2 6">Belongs to the band 7/mec-2 family. HflK subfamily.</text>
</comment>
<sequence length="377" mass="40353">MNAENGWRHAGESMLNESGGPWGGGNSGGSGGSGGGSGSGGSGGSGGGSGGGGDGLGPRNPWNQPPRKRPNRGPTPTALDEFLRRSRGRLPQGLPRGGRPLWGWAVLGLVALWIIFTCSHQIGPQQRGVVSQFGRYSRTLQPGIRFTFPLPIERVTRVNVDEIKTIDVGSTAASAQNLMLTGDQNIVDLAYSARWNIADPKLYLYELRDPEDTIREVAESAMRAEVARVSLNDAIGPQRSAIETRVQLRMQEILNSYRAGVQVQGIAIKQADPPGAVVDAFKSVSAAQQAREADLNQARAYAQQLSSKAEGEAAAFNKVYEQYRLSPEVTRRRMYYETMEDVLARTDKVVVETPGVAPLLPLPGAAPKPKPATEAGR</sequence>
<feature type="transmembrane region" description="Helical" evidence="6">
    <location>
        <begin position="101"/>
        <end position="122"/>
    </location>
</feature>
<dbReference type="EMBL" id="FOZG01000002">
    <property type="protein sequence ID" value="SFS01313.1"/>
    <property type="molecule type" value="Genomic_DNA"/>
</dbReference>
<evidence type="ECO:0000256" key="7">
    <source>
        <dbReference type="SAM" id="MobiDB-lite"/>
    </source>
</evidence>
<evidence type="ECO:0000256" key="5">
    <source>
        <dbReference type="ARBA" id="ARBA00023136"/>
    </source>
</evidence>
<dbReference type="GO" id="GO:0008233">
    <property type="term" value="F:peptidase activity"/>
    <property type="evidence" value="ECO:0007669"/>
    <property type="project" value="UniProtKB-KW"/>
</dbReference>
<evidence type="ECO:0000313" key="9">
    <source>
        <dbReference type="EMBL" id="SFS01313.1"/>
    </source>
</evidence>